<evidence type="ECO:0000313" key="2">
    <source>
        <dbReference type="Proteomes" id="UP000198694"/>
    </source>
</evidence>
<dbReference type="InterPro" id="IPR017018">
    <property type="entry name" value="UCP033634"/>
</dbReference>
<name>A0A1G8WMM5_9BACI</name>
<dbReference type="STRING" id="407036.SAMN05216243_0860"/>
<dbReference type="SUPFAM" id="SSF53474">
    <property type="entry name" value="alpha/beta-Hydrolases"/>
    <property type="match status" value="1"/>
</dbReference>
<dbReference type="ESTHER" id="9baci-a0a1g8wmm5">
    <property type="family name" value="UCP033634"/>
</dbReference>
<reference evidence="1 2" key="1">
    <citation type="submission" date="2016-10" db="EMBL/GenBank/DDBJ databases">
        <authorList>
            <person name="de Groot N.N."/>
        </authorList>
    </citation>
    <scope>NUCLEOTIDE SEQUENCE [LARGE SCALE GENOMIC DNA]</scope>
    <source>
        <strain evidence="1 2">CGMCC 1.6502</strain>
    </source>
</reference>
<dbReference type="RefSeq" id="WP_093211371.1">
    <property type="nucleotide sequence ID" value="NZ_FNFL01000001.1"/>
</dbReference>
<evidence type="ECO:0000313" key="1">
    <source>
        <dbReference type="EMBL" id="SDJ78840.1"/>
    </source>
</evidence>
<evidence type="ECO:0008006" key="3">
    <source>
        <dbReference type="Google" id="ProtNLM"/>
    </source>
</evidence>
<gene>
    <name evidence="1" type="ORF">SAMN05216243_0860</name>
</gene>
<dbReference type="AlphaFoldDB" id="A0A1G8WMM5"/>
<protein>
    <recommendedName>
        <fullName evidence="3">Alpha/beta hydrolase</fullName>
    </recommendedName>
</protein>
<dbReference type="Proteomes" id="UP000198694">
    <property type="component" value="Unassembled WGS sequence"/>
</dbReference>
<dbReference type="OrthoDB" id="1908495at2"/>
<dbReference type="PIRSF" id="PIRSF033634">
    <property type="entry name" value="UCP033634"/>
    <property type="match status" value="1"/>
</dbReference>
<dbReference type="InterPro" id="IPR029058">
    <property type="entry name" value="AB_hydrolase_fold"/>
</dbReference>
<proteinExistence type="predicted"/>
<sequence length="216" mass="24783">MEIIKANVQAHSGSIAYTYVRNKPDNQDLCIMLPGLGYSTDQPLFYYATGLFFEKGFDVLHINYQYDAPVFKNLEREEQFSIVSEDVQSVLEQVIPSTAYPNFYIMAKSTGTAGLIRLLENNQELDRAKVIWLTPLLHEDDVYRRLLNNSQDSLLIIGDQDRCYMKERVTALTAKNTMKISLMQGTNHSLEHPDGIHQSIECLTVIMREFESFICE</sequence>
<dbReference type="EMBL" id="FNFL01000001">
    <property type="protein sequence ID" value="SDJ78840.1"/>
    <property type="molecule type" value="Genomic_DNA"/>
</dbReference>
<dbReference type="Gene3D" id="3.40.50.1820">
    <property type="entry name" value="alpha/beta hydrolase"/>
    <property type="match status" value="1"/>
</dbReference>
<accession>A0A1G8WMM5</accession>
<organism evidence="1 2">
    <name type="scientific">Sediminibacillus albus</name>
    <dbReference type="NCBI Taxonomy" id="407036"/>
    <lineage>
        <taxon>Bacteria</taxon>
        <taxon>Bacillati</taxon>
        <taxon>Bacillota</taxon>
        <taxon>Bacilli</taxon>
        <taxon>Bacillales</taxon>
        <taxon>Bacillaceae</taxon>
        <taxon>Sediminibacillus</taxon>
    </lineage>
</organism>
<keyword evidence="2" id="KW-1185">Reference proteome</keyword>